<sequence>MSKLKIAVLFIFLSLTSCSGKLEFVDLPLHSHQGIYDRDDERRGYGYYFQSVLVDNPPEDIDQLKRDLLAFHKRHLHPAFEGKKLSTYSTTFYKHNRTTKYFIDHEDDPGGFSSEILSDYFNTHGIAIVITTRVGKGDALKTEISFPDKEGSEILESPPAQTRKTAGTPASS</sequence>
<comment type="caution">
    <text evidence="3">The sequence shown here is derived from an EMBL/GenBank/DDBJ whole genome shotgun (WGS) entry which is preliminary data.</text>
</comment>
<dbReference type="RefSeq" id="WP_345533836.1">
    <property type="nucleotide sequence ID" value="NZ_BAABLD010000011.1"/>
</dbReference>
<feature type="compositionally biased region" description="Polar residues" evidence="1">
    <location>
        <begin position="159"/>
        <end position="172"/>
    </location>
</feature>
<evidence type="ECO:0000313" key="4">
    <source>
        <dbReference type="Proteomes" id="UP001500547"/>
    </source>
</evidence>
<organism evidence="3 4">
    <name type="scientific">Viridibacterium curvum</name>
    <dbReference type="NCBI Taxonomy" id="1101404"/>
    <lineage>
        <taxon>Bacteria</taxon>
        <taxon>Pseudomonadati</taxon>
        <taxon>Pseudomonadota</taxon>
        <taxon>Betaproteobacteria</taxon>
        <taxon>Rhodocyclales</taxon>
        <taxon>Rhodocyclaceae</taxon>
        <taxon>Viridibacterium</taxon>
    </lineage>
</organism>
<evidence type="ECO:0000256" key="2">
    <source>
        <dbReference type="SAM" id="SignalP"/>
    </source>
</evidence>
<dbReference type="PROSITE" id="PS51257">
    <property type="entry name" value="PROKAR_LIPOPROTEIN"/>
    <property type="match status" value="1"/>
</dbReference>
<accession>A0ABP9QWU5</accession>
<evidence type="ECO:0008006" key="5">
    <source>
        <dbReference type="Google" id="ProtNLM"/>
    </source>
</evidence>
<name>A0ABP9QWU5_9RHOO</name>
<evidence type="ECO:0000256" key="1">
    <source>
        <dbReference type="SAM" id="MobiDB-lite"/>
    </source>
</evidence>
<keyword evidence="2" id="KW-0732">Signal</keyword>
<dbReference type="EMBL" id="BAABLD010000011">
    <property type="protein sequence ID" value="GAA5168761.1"/>
    <property type="molecule type" value="Genomic_DNA"/>
</dbReference>
<feature type="signal peptide" evidence="2">
    <location>
        <begin position="1"/>
        <end position="19"/>
    </location>
</feature>
<dbReference type="Proteomes" id="UP001500547">
    <property type="component" value="Unassembled WGS sequence"/>
</dbReference>
<feature type="chain" id="PRO_5046417614" description="Lipoprotein" evidence="2">
    <location>
        <begin position="20"/>
        <end position="172"/>
    </location>
</feature>
<reference evidence="4" key="1">
    <citation type="journal article" date="2019" name="Int. J. Syst. Evol. Microbiol.">
        <title>The Global Catalogue of Microorganisms (GCM) 10K type strain sequencing project: providing services to taxonomists for standard genome sequencing and annotation.</title>
        <authorList>
            <consortium name="The Broad Institute Genomics Platform"/>
            <consortium name="The Broad Institute Genome Sequencing Center for Infectious Disease"/>
            <person name="Wu L."/>
            <person name="Ma J."/>
        </authorList>
    </citation>
    <scope>NUCLEOTIDE SEQUENCE [LARGE SCALE GENOMIC DNA]</scope>
    <source>
        <strain evidence="4">JCM 18715</strain>
    </source>
</reference>
<keyword evidence="4" id="KW-1185">Reference proteome</keyword>
<proteinExistence type="predicted"/>
<protein>
    <recommendedName>
        <fullName evidence="5">Lipoprotein</fullName>
    </recommendedName>
</protein>
<evidence type="ECO:0000313" key="3">
    <source>
        <dbReference type="EMBL" id="GAA5168761.1"/>
    </source>
</evidence>
<gene>
    <name evidence="3" type="ORF">GCM10025770_29240</name>
</gene>
<feature type="region of interest" description="Disordered" evidence="1">
    <location>
        <begin position="145"/>
        <end position="172"/>
    </location>
</feature>